<evidence type="ECO:0000259" key="1">
    <source>
        <dbReference type="Pfam" id="PF13173"/>
    </source>
</evidence>
<feature type="domain" description="DUF4143" evidence="2">
    <location>
        <begin position="244"/>
        <end position="400"/>
    </location>
</feature>
<keyword evidence="4" id="KW-1185">Reference proteome</keyword>
<dbReference type="SUPFAM" id="SSF52540">
    <property type="entry name" value="P-loop containing nucleoside triphosphate hydrolases"/>
    <property type="match status" value="1"/>
</dbReference>
<sequence length="453" mass="51061">MSQDSFYMGRKIENAIRAWFKRGAMHPLLIRGARRTGKTSAIEHVGKELAGEGFVKLDFQTDLENIERIFDGPTDDLNRIASRIAEYKRLSLDPERTLLFFDEVQLSEKALNSLRFFSGSPWRVIASGSLLGVTTKSRRLPFPSGVRQLEMHPMDFEEFLWASGEKAMANAIREHAQSCEPYVLHEHVLNLYHRFLVVGGMPMPLHVWLETGSLDMAMEELAEIDATYTADMTDPENGISGISAKRIWDSLPKQLLRASTKKFKYADVVRGGRRARLLEPLEWLEAAGVVTRNELTKDTHVPLSAYNDEEGSYFKVYVADTGVMFKKYGISPSLFLDATIASQLSSDFRGALAENFVMQSLQANDIKTFYWMPEEDSSRGEVDFVFQNDHAEVVPVEVKSARNVRAKSLQRLMAEGGSPYAIRLSEQNFSRSTNETGTELRSLPLYAAFAIGC</sequence>
<dbReference type="InterPro" id="IPR025420">
    <property type="entry name" value="DUF4143"/>
</dbReference>
<keyword evidence="3" id="KW-0547">Nucleotide-binding</keyword>
<accession>A0ABT1Z6M3</accession>
<dbReference type="InterPro" id="IPR027417">
    <property type="entry name" value="P-loop_NTPase"/>
</dbReference>
<dbReference type="Pfam" id="PF13635">
    <property type="entry name" value="DUF4143"/>
    <property type="match status" value="1"/>
</dbReference>
<dbReference type="PANTHER" id="PTHR33295:SF7">
    <property type="entry name" value="ATPASE"/>
    <property type="match status" value="1"/>
</dbReference>
<dbReference type="EMBL" id="JANSKA010000001">
    <property type="protein sequence ID" value="MCR9035860.1"/>
    <property type="molecule type" value="Genomic_DNA"/>
</dbReference>
<name>A0ABT1Z6M3_9ACTN</name>
<reference evidence="3 4" key="1">
    <citation type="submission" date="2022-08" db="EMBL/GenBank/DDBJ databases">
        <title>Tractidigestivibacter montrealensis type strain KD21.</title>
        <authorList>
            <person name="Diop K."/>
            <person name="Richard C."/>
            <person name="Routy B."/>
        </authorList>
    </citation>
    <scope>NUCLEOTIDE SEQUENCE [LARGE SCALE GENOMIC DNA]</scope>
    <source>
        <strain evidence="3 4">KD21</strain>
    </source>
</reference>
<dbReference type="RefSeq" id="WP_258498540.1">
    <property type="nucleotide sequence ID" value="NZ_JANSKA010000001.1"/>
</dbReference>
<proteinExistence type="predicted"/>
<dbReference type="GO" id="GO:0005524">
    <property type="term" value="F:ATP binding"/>
    <property type="evidence" value="ECO:0007669"/>
    <property type="project" value="UniProtKB-KW"/>
</dbReference>
<evidence type="ECO:0000259" key="2">
    <source>
        <dbReference type="Pfam" id="PF13635"/>
    </source>
</evidence>
<organism evidence="3 4">
    <name type="scientific">Tractidigestivibacter montrealensis</name>
    <dbReference type="NCBI Taxonomy" id="2972466"/>
    <lineage>
        <taxon>Bacteria</taxon>
        <taxon>Bacillati</taxon>
        <taxon>Actinomycetota</taxon>
        <taxon>Coriobacteriia</taxon>
        <taxon>Coriobacteriales</taxon>
        <taxon>Atopobiaceae</taxon>
        <taxon>Tractidigestivibacter</taxon>
    </lineage>
</organism>
<dbReference type="PANTHER" id="PTHR33295">
    <property type="entry name" value="ATPASE"/>
    <property type="match status" value="1"/>
</dbReference>
<feature type="domain" description="AAA" evidence="1">
    <location>
        <begin position="27"/>
        <end position="160"/>
    </location>
</feature>
<gene>
    <name evidence="3" type="ORF">NVS32_02690</name>
</gene>
<comment type="caution">
    <text evidence="3">The sequence shown here is derived from an EMBL/GenBank/DDBJ whole genome shotgun (WGS) entry which is preliminary data.</text>
</comment>
<dbReference type="InterPro" id="IPR041682">
    <property type="entry name" value="AAA_14"/>
</dbReference>
<protein>
    <submittedName>
        <fullName evidence="3">ATP-binding protein</fullName>
    </submittedName>
</protein>
<dbReference type="Gene3D" id="3.40.50.300">
    <property type="entry name" value="P-loop containing nucleotide triphosphate hydrolases"/>
    <property type="match status" value="1"/>
</dbReference>
<dbReference type="Pfam" id="PF13173">
    <property type="entry name" value="AAA_14"/>
    <property type="match status" value="1"/>
</dbReference>
<keyword evidence="3" id="KW-0067">ATP-binding</keyword>
<dbReference type="Proteomes" id="UP001204320">
    <property type="component" value="Unassembled WGS sequence"/>
</dbReference>
<evidence type="ECO:0000313" key="3">
    <source>
        <dbReference type="EMBL" id="MCR9035860.1"/>
    </source>
</evidence>
<evidence type="ECO:0000313" key="4">
    <source>
        <dbReference type="Proteomes" id="UP001204320"/>
    </source>
</evidence>